<dbReference type="PANTHER" id="PTHR33279:SF6">
    <property type="entry name" value="SULFUR CARRIER PROTEIN YEDF-RELATED"/>
    <property type="match status" value="1"/>
</dbReference>
<dbReference type="RefSeq" id="WP_378801029.1">
    <property type="nucleotide sequence ID" value="NZ_JBHUER010000013.1"/>
</dbReference>
<dbReference type="SUPFAM" id="SSF64307">
    <property type="entry name" value="SirA-like"/>
    <property type="match status" value="1"/>
</dbReference>
<evidence type="ECO:0000313" key="3">
    <source>
        <dbReference type="EMBL" id="MFD1704978.1"/>
    </source>
</evidence>
<name>A0ABW4KD42_9HYPH</name>
<dbReference type="Pfam" id="PF01206">
    <property type="entry name" value="TusA"/>
    <property type="match status" value="1"/>
</dbReference>
<feature type="domain" description="UPF0033" evidence="2">
    <location>
        <begin position="8"/>
        <end position="32"/>
    </location>
</feature>
<dbReference type="PROSITE" id="PS01148">
    <property type="entry name" value="UPF0033"/>
    <property type="match status" value="1"/>
</dbReference>
<accession>A0ABW4KD42</accession>
<dbReference type="InterPro" id="IPR036868">
    <property type="entry name" value="TusA-like_sf"/>
</dbReference>
<reference evidence="4" key="1">
    <citation type="journal article" date="2019" name="Int. J. Syst. Evol. Microbiol.">
        <title>The Global Catalogue of Microorganisms (GCM) 10K type strain sequencing project: providing services to taxonomists for standard genome sequencing and annotation.</title>
        <authorList>
            <consortium name="The Broad Institute Genomics Platform"/>
            <consortium name="The Broad Institute Genome Sequencing Center for Infectious Disease"/>
            <person name="Wu L."/>
            <person name="Ma J."/>
        </authorList>
    </citation>
    <scope>NUCLEOTIDE SEQUENCE [LARGE SCALE GENOMIC DNA]</scope>
    <source>
        <strain evidence="4">KCTC 23707</strain>
    </source>
</reference>
<sequence>MSGASRRLDLRGLKCPLPALMTRKTLATLAAGARLEVLADDPLAGLDLPNAVREAGGAVLELTCDGAVVRVVATAGPD</sequence>
<comment type="similarity">
    <text evidence="1">Belongs to the sulfur carrier protein TusA family.</text>
</comment>
<comment type="caution">
    <text evidence="3">The sequence shown here is derived from an EMBL/GenBank/DDBJ whole genome shotgun (WGS) entry which is preliminary data.</text>
</comment>
<protein>
    <submittedName>
        <fullName evidence="3">Sulfurtransferase TusA family protein</fullName>
    </submittedName>
</protein>
<evidence type="ECO:0000256" key="1">
    <source>
        <dbReference type="ARBA" id="ARBA00008984"/>
    </source>
</evidence>
<dbReference type="CDD" id="cd00291">
    <property type="entry name" value="SirA_YedF_YeeD"/>
    <property type="match status" value="1"/>
</dbReference>
<organism evidence="3 4">
    <name type="scientific">Methylopila henanensis</name>
    <dbReference type="NCBI Taxonomy" id="873516"/>
    <lineage>
        <taxon>Bacteria</taxon>
        <taxon>Pseudomonadati</taxon>
        <taxon>Pseudomonadota</taxon>
        <taxon>Alphaproteobacteria</taxon>
        <taxon>Hyphomicrobiales</taxon>
        <taxon>Methylopilaceae</taxon>
        <taxon>Methylopila</taxon>
    </lineage>
</organism>
<evidence type="ECO:0000259" key="2">
    <source>
        <dbReference type="PROSITE" id="PS01148"/>
    </source>
</evidence>
<dbReference type="Gene3D" id="3.30.110.40">
    <property type="entry name" value="TusA-like domain"/>
    <property type="match status" value="1"/>
</dbReference>
<dbReference type="Proteomes" id="UP001597308">
    <property type="component" value="Unassembled WGS sequence"/>
</dbReference>
<dbReference type="PANTHER" id="PTHR33279">
    <property type="entry name" value="SULFUR CARRIER PROTEIN YEDF-RELATED"/>
    <property type="match status" value="1"/>
</dbReference>
<gene>
    <name evidence="3" type="ORF">ACFSCV_18385</name>
</gene>
<dbReference type="EMBL" id="JBHUER010000013">
    <property type="protein sequence ID" value="MFD1704978.1"/>
    <property type="molecule type" value="Genomic_DNA"/>
</dbReference>
<proteinExistence type="inferred from homology"/>
<dbReference type="InterPro" id="IPR001455">
    <property type="entry name" value="TusA-like"/>
</dbReference>
<keyword evidence="4" id="KW-1185">Reference proteome</keyword>
<evidence type="ECO:0000313" key="4">
    <source>
        <dbReference type="Proteomes" id="UP001597308"/>
    </source>
</evidence>